<sequence length="168" mass="19334">MNNFTEDKTDNDYLAIETYGSFHKNKSVWYNVKPQQLTINHVKSLRNGLETNSSISILSLQNTNLNKRSARHLSELLQVNTKIKWLHLSHNEITDAGLQFICSVMEVNNRTLAFLDLADNRLTDKSVDQIIEMILKNRQLVALILRDNYLSIEGQQRIVDVAAARKPR</sequence>
<protein>
    <submittedName>
        <fullName evidence="1">Uncharacterized protein</fullName>
    </submittedName>
</protein>
<dbReference type="Proteomes" id="UP000663868">
    <property type="component" value="Unassembled WGS sequence"/>
</dbReference>
<evidence type="ECO:0000313" key="2">
    <source>
        <dbReference type="Proteomes" id="UP000663868"/>
    </source>
</evidence>
<name>A0A819CT90_9BILA</name>
<dbReference type="PANTHER" id="PTHR24114">
    <property type="entry name" value="LEUCINE RICH REPEAT FAMILY PROTEIN"/>
    <property type="match status" value="1"/>
</dbReference>
<comment type="caution">
    <text evidence="1">The sequence shown here is derived from an EMBL/GenBank/DDBJ whole genome shotgun (WGS) entry which is preliminary data.</text>
</comment>
<dbReference type="SMART" id="SM00368">
    <property type="entry name" value="LRR_RI"/>
    <property type="match status" value="4"/>
</dbReference>
<dbReference type="PANTHER" id="PTHR24114:SF2">
    <property type="entry name" value="F-BOX DOMAIN-CONTAINING PROTEIN-RELATED"/>
    <property type="match status" value="1"/>
</dbReference>
<dbReference type="InterPro" id="IPR052394">
    <property type="entry name" value="LRR-containing"/>
</dbReference>
<dbReference type="Gene3D" id="3.80.10.10">
    <property type="entry name" value="Ribonuclease Inhibitor"/>
    <property type="match status" value="2"/>
</dbReference>
<reference evidence="1" key="1">
    <citation type="submission" date="2021-02" db="EMBL/GenBank/DDBJ databases">
        <authorList>
            <person name="Nowell W R."/>
        </authorList>
    </citation>
    <scope>NUCLEOTIDE SEQUENCE</scope>
</reference>
<dbReference type="AlphaFoldDB" id="A0A819CT90"/>
<dbReference type="InterPro" id="IPR001611">
    <property type="entry name" value="Leu-rich_rpt"/>
</dbReference>
<dbReference type="SUPFAM" id="SSF52047">
    <property type="entry name" value="RNI-like"/>
    <property type="match status" value="1"/>
</dbReference>
<accession>A0A819CT90</accession>
<dbReference type="EMBL" id="CAJOBB010001197">
    <property type="protein sequence ID" value="CAF3823477.1"/>
    <property type="molecule type" value="Genomic_DNA"/>
</dbReference>
<feature type="non-terminal residue" evidence="1">
    <location>
        <position position="168"/>
    </location>
</feature>
<dbReference type="InterPro" id="IPR032675">
    <property type="entry name" value="LRR_dom_sf"/>
</dbReference>
<proteinExistence type="predicted"/>
<dbReference type="Pfam" id="PF13516">
    <property type="entry name" value="LRR_6"/>
    <property type="match status" value="2"/>
</dbReference>
<evidence type="ECO:0000313" key="1">
    <source>
        <dbReference type="EMBL" id="CAF3823477.1"/>
    </source>
</evidence>
<organism evidence="1 2">
    <name type="scientific">Adineta steineri</name>
    <dbReference type="NCBI Taxonomy" id="433720"/>
    <lineage>
        <taxon>Eukaryota</taxon>
        <taxon>Metazoa</taxon>
        <taxon>Spiralia</taxon>
        <taxon>Gnathifera</taxon>
        <taxon>Rotifera</taxon>
        <taxon>Eurotatoria</taxon>
        <taxon>Bdelloidea</taxon>
        <taxon>Adinetida</taxon>
        <taxon>Adinetidae</taxon>
        <taxon>Adineta</taxon>
    </lineage>
</organism>
<gene>
    <name evidence="1" type="ORF">KXQ929_LOCUS18391</name>
</gene>